<sequence length="167" mass="18444">MPNDAVARIVSELEKVVTLMRQASMQRGLRPSHYLRFCLPPSRMEMAILIALAETYGQAIVDNPRFYPVLSFVAERGGVALVQEVLFGDSISRPKPHGESDSALLSLLAEVRPAFEFLCGTWPEIFMPQANTVFRRLGAPALTRLMTKQTKRQPRCIGPSDGQASAA</sequence>
<organism evidence="2 3">
    <name type="scientific">Caballeronia arvi</name>
    <dbReference type="NCBI Taxonomy" id="1777135"/>
    <lineage>
        <taxon>Bacteria</taxon>
        <taxon>Pseudomonadati</taxon>
        <taxon>Pseudomonadota</taxon>
        <taxon>Betaproteobacteria</taxon>
        <taxon>Burkholderiales</taxon>
        <taxon>Burkholderiaceae</taxon>
        <taxon>Caballeronia</taxon>
    </lineage>
</organism>
<proteinExistence type="predicted"/>
<accession>A0A158L452</accession>
<keyword evidence="3" id="KW-1185">Reference proteome</keyword>
<dbReference type="AlphaFoldDB" id="A0A158L452"/>
<dbReference type="Proteomes" id="UP000055019">
    <property type="component" value="Unassembled WGS sequence"/>
</dbReference>
<evidence type="ECO:0000313" key="2">
    <source>
        <dbReference type="EMBL" id="SAL88168.1"/>
    </source>
</evidence>
<evidence type="ECO:0000313" key="3">
    <source>
        <dbReference type="Proteomes" id="UP000055019"/>
    </source>
</evidence>
<comment type="caution">
    <text evidence="2">The sequence shown here is derived from an EMBL/GenBank/DDBJ whole genome shotgun (WGS) entry which is preliminary data.</text>
</comment>
<name>A0A158L452_9BURK</name>
<evidence type="ECO:0000256" key="1">
    <source>
        <dbReference type="SAM" id="MobiDB-lite"/>
    </source>
</evidence>
<dbReference type="EMBL" id="FCOM02000116">
    <property type="protein sequence ID" value="SAL88168.1"/>
    <property type="molecule type" value="Genomic_DNA"/>
</dbReference>
<protein>
    <submittedName>
        <fullName evidence="2">Uncharacterized protein</fullName>
    </submittedName>
</protein>
<feature type="region of interest" description="Disordered" evidence="1">
    <location>
        <begin position="147"/>
        <end position="167"/>
    </location>
</feature>
<gene>
    <name evidence="2" type="ORF">AWB74_08434</name>
</gene>
<reference evidence="2" key="1">
    <citation type="submission" date="2016-01" db="EMBL/GenBank/DDBJ databases">
        <authorList>
            <person name="Peeters C."/>
        </authorList>
    </citation>
    <scope>NUCLEOTIDE SEQUENCE [LARGE SCALE GENOMIC DNA]</scope>
    <source>
        <strain evidence="2">LMG 29317</strain>
    </source>
</reference>